<feature type="domain" description="ABC transmembrane type-1" evidence="12">
    <location>
        <begin position="10"/>
        <end position="215"/>
    </location>
</feature>
<dbReference type="EMBL" id="CP133548">
    <property type="protein sequence ID" value="WMS86760.1"/>
    <property type="molecule type" value="Genomic_DNA"/>
</dbReference>
<keyword evidence="4 10" id="KW-0813">Transport</keyword>
<evidence type="ECO:0000256" key="7">
    <source>
        <dbReference type="ARBA" id="ARBA00022692"/>
    </source>
</evidence>
<dbReference type="Proteomes" id="UP001239782">
    <property type="component" value="Chromosome"/>
</dbReference>
<evidence type="ECO:0000256" key="10">
    <source>
        <dbReference type="RuleBase" id="RU363032"/>
    </source>
</evidence>
<protein>
    <recommendedName>
        <fullName evidence="11">Molybdenum transport system permease</fullName>
    </recommendedName>
</protein>
<evidence type="ECO:0000256" key="8">
    <source>
        <dbReference type="ARBA" id="ARBA00022989"/>
    </source>
</evidence>
<keyword evidence="7 10" id="KW-0812">Transmembrane</keyword>
<dbReference type="AlphaFoldDB" id="A0AA51RSG3"/>
<feature type="transmembrane region" description="Helical" evidence="10">
    <location>
        <begin position="146"/>
        <end position="171"/>
    </location>
</feature>
<feature type="transmembrane region" description="Helical" evidence="10">
    <location>
        <begin position="45"/>
        <end position="67"/>
    </location>
</feature>
<comment type="subcellular location">
    <subcellularLocation>
        <location evidence="11">Cell inner membrane</location>
        <topology evidence="11">Multi-pass membrane protein</topology>
    </subcellularLocation>
    <subcellularLocation>
        <location evidence="2 10">Cell membrane</location>
        <topology evidence="2 10">Multi-pass membrane protein</topology>
    </subcellularLocation>
</comment>
<evidence type="ECO:0000256" key="5">
    <source>
        <dbReference type="ARBA" id="ARBA00022475"/>
    </source>
</evidence>
<dbReference type="GO" id="GO:0005886">
    <property type="term" value="C:plasma membrane"/>
    <property type="evidence" value="ECO:0007669"/>
    <property type="project" value="UniProtKB-SubCell"/>
</dbReference>
<dbReference type="CDD" id="cd06261">
    <property type="entry name" value="TM_PBP2"/>
    <property type="match status" value="1"/>
</dbReference>
<dbReference type="KEGG" id="plei:Q9312_16180"/>
<feature type="transmembrane region" description="Helical" evidence="10">
    <location>
        <begin position="107"/>
        <end position="126"/>
    </location>
</feature>
<sequence length="231" mass="25019">MINDSDWQAIYLTLKLATFSSIILMIISLPLAYWLAFGRSKLKPIVSALVALPLVLPPSVLGFYLLLLMSGDHAVSKSLAVLGIYPFSFSGLILGSVVFSLPFVVQPLLASFLSISNSTLAVAATLGASRCDRFCSIILPQSKAGIVAAMILGFAHTIGEFGVVLMIGGNIPGETKVLSVQVYELVETLNYSRAGYLAGGLLIFSFVILWLTYRSFKVDNFVVMKQRESDR</sequence>
<gene>
    <name evidence="13" type="primary">modB</name>
    <name evidence="13" type="ORF">Q9312_16180</name>
</gene>
<evidence type="ECO:0000313" key="14">
    <source>
        <dbReference type="Proteomes" id="UP001239782"/>
    </source>
</evidence>
<evidence type="ECO:0000256" key="3">
    <source>
        <dbReference type="ARBA" id="ARBA00007069"/>
    </source>
</evidence>
<comment type="similarity">
    <text evidence="3 11">Belongs to the binding-protein-dependent transport system permease family. CysTW subfamily.</text>
</comment>
<name>A0AA51RSG3_9GAMM</name>
<evidence type="ECO:0000259" key="12">
    <source>
        <dbReference type="PROSITE" id="PS50928"/>
    </source>
</evidence>
<reference evidence="13 14" key="1">
    <citation type="submission" date="2023-08" db="EMBL/GenBank/DDBJ databases">
        <title>Pleionea litopenaei sp. nov., isolated from stomach of juvenile Litopenaeus vannamei.</title>
        <authorList>
            <person name="Rho A.M."/>
            <person name="Hwang C.Y."/>
        </authorList>
    </citation>
    <scope>NUCLEOTIDE SEQUENCE [LARGE SCALE GENOMIC DNA]</scope>
    <source>
        <strain evidence="13 14">HL-JVS1</strain>
    </source>
</reference>
<feature type="transmembrane region" description="Helical" evidence="10">
    <location>
        <begin position="79"/>
        <end position="101"/>
    </location>
</feature>
<dbReference type="PANTHER" id="PTHR30183:SF8">
    <property type="entry name" value="MOLYBDENUM TRANSPORT SYSTEM PERMEASE"/>
    <property type="match status" value="1"/>
</dbReference>
<comment type="function">
    <text evidence="1 11">Part of the binding-protein-dependent transport system for molybdenum; probably responsible for the translocation of the substrate across the membrane.</text>
</comment>
<keyword evidence="6 11" id="KW-0500">Molybdenum</keyword>
<dbReference type="GO" id="GO:0015098">
    <property type="term" value="F:molybdate ion transmembrane transporter activity"/>
    <property type="evidence" value="ECO:0007669"/>
    <property type="project" value="UniProtKB-UniRule"/>
</dbReference>
<dbReference type="Pfam" id="PF00528">
    <property type="entry name" value="BPD_transp_1"/>
    <property type="match status" value="1"/>
</dbReference>
<keyword evidence="5" id="KW-1003">Cell membrane</keyword>
<evidence type="ECO:0000256" key="1">
    <source>
        <dbReference type="ARBA" id="ARBA00002949"/>
    </source>
</evidence>
<evidence type="ECO:0000256" key="2">
    <source>
        <dbReference type="ARBA" id="ARBA00004651"/>
    </source>
</evidence>
<proteinExistence type="inferred from homology"/>
<keyword evidence="14" id="KW-1185">Reference proteome</keyword>
<dbReference type="NCBIfam" id="TIGR02141">
    <property type="entry name" value="modB_ABC"/>
    <property type="match status" value="1"/>
</dbReference>
<accession>A0AA51RSG3</accession>
<evidence type="ECO:0000256" key="6">
    <source>
        <dbReference type="ARBA" id="ARBA00022505"/>
    </source>
</evidence>
<keyword evidence="8 10" id="KW-1133">Transmembrane helix</keyword>
<keyword evidence="9 10" id="KW-0472">Membrane</keyword>
<evidence type="ECO:0000256" key="11">
    <source>
        <dbReference type="RuleBase" id="RU365097"/>
    </source>
</evidence>
<organism evidence="13 14">
    <name type="scientific">Pleionea litopenaei</name>
    <dbReference type="NCBI Taxonomy" id="3070815"/>
    <lineage>
        <taxon>Bacteria</taxon>
        <taxon>Pseudomonadati</taxon>
        <taxon>Pseudomonadota</taxon>
        <taxon>Gammaproteobacteria</taxon>
        <taxon>Oceanospirillales</taxon>
        <taxon>Pleioneaceae</taxon>
        <taxon>Pleionea</taxon>
    </lineage>
</organism>
<dbReference type="PROSITE" id="PS50928">
    <property type="entry name" value="ABC_TM1"/>
    <property type="match status" value="1"/>
</dbReference>
<dbReference type="InterPro" id="IPR011867">
    <property type="entry name" value="ModB_ABC"/>
</dbReference>
<evidence type="ECO:0000256" key="9">
    <source>
        <dbReference type="ARBA" id="ARBA00023136"/>
    </source>
</evidence>
<dbReference type="SUPFAM" id="SSF161098">
    <property type="entry name" value="MetI-like"/>
    <property type="match status" value="1"/>
</dbReference>
<dbReference type="Gene3D" id="1.10.3720.10">
    <property type="entry name" value="MetI-like"/>
    <property type="match status" value="1"/>
</dbReference>
<dbReference type="RefSeq" id="WP_309201905.1">
    <property type="nucleotide sequence ID" value="NZ_CP133548.1"/>
</dbReference>
<feature type="transmembrane region" description="Helical" evidence="10">
    <location>
        <begin position="12"/>
        <end position="33"/>
    </location>
</feature>
<evidence type="ECO:0000313" key="13">
    <source>
        <dbReference type="EMBL" id="WMS86760.1"/>
    </source>
</evidence>
<feature type="transmembrane region" description="Helical" evidence="10">
    <location>
        <begin position="191"/>
        <end position="211"/>
    </location>
</feature>
<evidence type="ECO:0000256" key="4">
    <source>
        <dbReference type="ARBA" id="ARBA00022448"/>
    </source>
</evidence>
<dbReference type="InterPro" id="IPR035906">
    <property type="entry name" value="MetI-like_sf"/>
</dbReference>
<dbReference type="InterPro" id="IPR000515">
    <property type="entry name" value="MetI-like"/>
</dbReference>
<dbReference type="PANTHER" id="PTHR30183">
    <property type="entry name" value="MOLYBDENUM TRANSPORT SYSTEM PERMEASE PROTEIN MODB"/>
    <property type="match status" value="1"/>
</dbReference>
<keyword evidence="11" id="KW-0997">Cell inner membrane</keyword>